<proteinExistence type="predicted"/>
<gene>
    <name evidence="7" type="ORF">PQQ63_31085</name>
</gene>
<comment type="caution">
    <text evidence="7">The sequence shown here is derived from an EMBL/GenBank/DDBJ whole genome shotgun (WGS) entry which is preliminary data.</text>
</comment>
<dbReference type="PANTHER" id="PTHR11748:SF103">
    <property type="entry name" value="GLYCOLATE OXIDASE SUBUNIT GLCE"/>
    <property type="match status" value="1"/>
</dbReference>
<dbReference type="SUPFAM" id="SSF56176">
    <property type="entry name" value="FAD-binding/transporter-associated domain-like"/>
    <property type="match status" value="1"/>
</dbReference>
<dbReference type="InterPro" id="IPR036318">
    <property type="entry name" value="FAD-bd_PCMH-like_sf"/>
</dbReference>
<dbReference type="InterPro" id="IPR016164">
    <property type="entry name" value="FAD-linked_Oxase-like_C"/>
</dbReference>
<feature type="region of interest" description="Disordered" evidence="5">
    <location>
        <begin position="185"/>
        <end position="204"/>
    </location>
</feature>
<evidence type="ECO:0000256" key="5">
    <source>
        <dbReference type="SAM" id="MobiDB-lite"/>
    </source>
</evidence>
<dbReference type="RefSeq" id="WP_408339737.1">
    <property type="nucleotide sequence ID" value="NZ_JAQQCF010000036.1"/>
</dbReference>
<reference evidence="7 8" key="1">
    <citation type="journal article" date="2024" name="Chem. Sci.">
        <title>Discovery of megapolipeptins by genome mining of a Burkholderiales bacteria collection.</title>
        <authorList>
            <person name="Paulo B.S."/>
            <person name="Recchia M.J.J."/>
            <person name="Lee S."/>
            <person name="Fergusson C.H."/>
            <person name="Romanowski S.B."/>
            <person name="Hernandez A."/>
            <person name="Krull N."/>
            <person name="Liu D.Y."/>
            <person name="Cavanagh H."/>
            <person name="Bos A."/>
            <person name="Gray C.A."/>
            <person name="Murphy B.T."/>
            <person name="Linington R.G."/>
            <person name="Eustaquio A.S."/>
        </authorList>
    </citation>
    <scope>NUCLEOTIDE SEQUENCE [LARGE SCALE GENOMIC DNA]</scope>
    <source>
        <strain evidence="7 8">RL17-338-BIC-A</strain>
    </source>
</reference>
<dbReference type="InterPro" id="IPR006094">
    <property type="entry name" value="Oxid_FAD_bind_N"/>
</dbReference>
<dbReference type="InterPro" id="IPR004113">
    <property type="entry name" value="FAD-bd_oxidored_4_C"/>
</dbReference>
<dbReference type="Gene3D" id="3.30.465.10">
    <property type="match status" value="1"/>
</dbReference>
<dbReference type="InterPro" id="IPR016166">
    <property type="entry name" value="FAD-bd_PCMH"/>
</dbReference>
<dbReference type="Pfam" id="PF02913">
    <property type="entry name" value="FAD-oxidase_C"/>
    <property type="match status" value="1"/>
</dbReference>
<name>A0ABW9E4W4_9BURK</name>
<feature type="domain" description="FAD-binding PCMH-type" evidence="6">
    <location>
        <begin position="34"/>
        <end position="231"/>
    </location>
</feature>
<evidence type="ECO:0000256" key="3">
    <source>
        <dbReference type="ARBA" id="ARBA00022827"/>
    </source>
</evidence>
<evidence type="ECO:0000313" key="7">
    <source>
        <dbReference type="EMBL" id="MFM0641151.1"/>
    </source>
</evidence>
<dbReference type="PROSITE" id="PS51387">
    <property type="entry name" value="FAD_PCMH"/>
    <property type="match status" value="1"/>
</dbReference>
<organism evidence="7 8">
    <name type="scientific">Paraburkholderia metrosideri</name>
    <dbReference type="NCBI Taxonomy" id="580937"/>
    <lineage>
        <taxon>Bacteria</taxon>
        <taxon>Pseudomonadati</taxon>
        <taxon>Pseudomonadota</taxon>
        <taxon>Betaproteobacteria</taxon>
        <taxon>Burkholderiales</taxon>
        <taxon>Burkholderiaceae</taxon>
        <taxon>Paraburkholderia</taxon>
    </lineage>
</organism>
<evidence type="ECO:0000313" key="8">
    <source>
        <dbReference type="Proteomes" id="UP001629432"/>
    </source>
</evidence>
<feature type="compositionally biased region" description="Basic and acidic residues" evidence="5">
    <location>
        <begin position="1"/>
        <end position="10"/>
    </location>
</feature>
<dbReference type="SUPFAM" id="SSF55103">
    <property type="entry name" value="FAD-linked oxidases, C-terminal domain"/>
    <property type="match status" value="1"/>
</dbReference>
<dbReference type="Gene3D" id="1.10.45.10">
    <property type="entry name" value="Vanillyl-alcohol Oxidase, Chain A, domain 4"/>
    <property type="match status" value="1"/>
</dbReference>
<sequence>MTETTVERGQRSPGAVAARKDLSAYRTENPLLDQGIKPAGVIVPKDVLDLQAILADANARGTALVPVSSEGAHVKGGISCGENHAMLDLSGWKEILRVDRRNRVAMIEPGVTYAELSAALEPQGMMVSMPLAPRRGKSVIAAVLDREPTTWPNRQWDPMDPMASSEFLFGTGDLFRTGSGGGPGSLEVQRKVGGAQKSSQGPGQTDFVRVLSGAQGCMGIISWITIRTELKPSIEKPQLLGSDRLEKLIPFVYDVQRPWLGDHCLLLNRTAAAMLISAVRKVEYKSVRASLPSYLCLQNIAGFERLPRQRVIQQYADISEKAKLHGLKMDEGLGGLAARDLLDAARKDCGERDWRHDLQGHCLSTFFLTTLDRAPHFIQTIEALAGKHQIDPEALGVYVQPIVQNHGCHIEFMVPYDPTKPADVARIAAFESEAVKQLAAVGAYFSRPYGEAQNIVFQANPGNFEFVKTIKSLFDPNRILNPGKFGL</sequence>
<evidence type="ECO:0000256" key="2">
    <source>
        <dbReference type="ARBA" id="ARBA00022630"/>
    </source>
</evidence>
<dbReference type="PANTHER" id="PTHR11748">
    <property type="entry name" value="D-LACTATE DEHYDROGENASE"/>
    <property type="match status" value="1"/>
</dbReference>
<accession>A0ABW9E4W4</accession>
<dbReference type="EMBL" id="JAQQCF010000036">
    <property type="protein sequence ID" value="MFM0641151.1"/>
    <property type="molecule type" value="Genomic_DNA"/>
</dbReference>
<keyword evidence="8" id="KW-1185">Reference proteome</keyword>
<dbReference type="InterPro" id="IPR016169">
    <property type="entry name" value="FAD-bd_PCMH_sub2"/>
</dbReference>
<dbReference type="Proteomes" id="UP001629432">
    <property type="component" value="Unassembled WGS sequence"/>
</dbReference>
<comment type="cofactor">
    <cofactor evidence="1">
        <name>FAD</name>
        <dbReference type="ChEBI" id="CHEBI:57692"/>
    </cofactor>
</comment>
<evidence type="ECO:0000256" key="4">
    <source>
        <dbReference type="ARBA" id="ARBA00023002"/>
    </source>
</evidence>
<protein>
    <submittedName>
        <fullName evidence="7">FAD-binding oxidoreductase</fullName>
    </submittedName>
</protein>
<keyword evidence="2" id="KW-0285">Flavoprotein</keyword>
<evidence type="ECO:0000259" key="6">
    <source>
        <dbReference type="PROSITE" id="PS51387"/>
    </source>
</evidence>
<dbReference type="InterPro" id="IPR016171">
    <property type="entry name" value="Vanillyl_alc_oxidase_C-sub2"/>
</dbReference>
<keyword evidence="3" id="KW-0274">FAD</keyword>
<dbReference type="Pfam" id="PF01565">
    <property type="entry name" value="FAD_binding_4"/>
    <property type="match status" value="1"/>
</dbReference>
<feature type="region of interest" description="Disordered" evidence="5">
    <location>
        <begin position="1"/>
        <end position="20"/>
    </location>
</feature>
<evidence type="ECO:0000256" key="1">
    <source>
        <dbReference type="ARBA" id="ARBA00001974"/>
    </source>
</evidence>
<keyword evidence="4" id="KW-0560">Oxidoreductase</keyword>